<keyword evidence="3" id="KW-1185">Reference proteome</keyword>
<proteinExistence type="predicted"/>
<protein>
    <submittedName>
        <fullName evidence="2">Uncharacterized protein</fullName>
    </submittedName>
</protein>
<dbReference type="EMBL" id="OY726398">
    <property type="protein sequence ID" value="CAJ1504246.1"/>
    <property type="molecule type" value="Genomic_DNA"/>
</dbReference>
<evidence type="ECO:0000313" key="2">
    <source>
        <dbReference type="EMBL" id="CAJ1504246.1"/>
    </source>
</evidence>
<evidence type="ECO:0000256" key="1">
    <source>
        <dbReference type="SAM" id="MobiDB-lite"/>
    </source>
</evidence>
<dbReference type="Proteomes" id="UP001190464">
    <property type="component" value="Chromosome"/>
</dbReference>
<evidence type="ECO:0000313" key="3">
    <source>
        <dbReference type="Proteomes" id="UP001190464"/>
    </source>
</evidence>
<reference evidence="2 3" key="1">
    <citation type="submission" date="2023-08" db="EMBL/GenBank/DDBJ databases">
        <authorList>
            <person name="Folkvardsen B D."/>
            <person name="Norman A."/>
        </authorList>
    </citation>
    <scope>NUCLEOTIDE SEQUENCE [LARGE SCALE GENOMIC DNA]</scope>
    <source>
        <strain evidence="2 3">Mu0102</strain>
    </source>
</reference>
<sequence>MAEPPAGTCWDCDGPCLSCKGSEHGWRCRTCCEAYLDTGAAKAAAADARIRAKQFAKFSEDGRRGGGGLASGRTVTASSDATTMTTSTRNRR</sequence>
<organism evidence="2 3">
    <name type="scientific">[Mycobacterium] holstebronense</name>
    <dbReference type="NCBI Taxonomy" id="3064288"/>
    <lineage>
        <taxon>Bacteria</taxon>
        <taxon>Bacillati</taxon>
        <taxon>Actinomycetota</taxon>
        <taxon>Actinomycetes</taxon>
        <taxon>Mycobacteriales</taxon>
        <taxon>Mycobacteriaceae</taxon>
        <taxon>Mycolicibacterium</taxon>
    </lineage>
</organism>
<gene>
    <name evidence="2" type="ORF">MU0102_002196</name>
</gene>
<feature type="compositionally biased region" description="Low complexity" evidence="1">
    <location>
        <begin position="74"/>
        <end position="92"/>
    </location>
</feature>
<name>A0ABN9NIS5_9MYCO</name>
<accession>A0ABN9NIS5</accession>
<dbReference type="RefSeq" id="WP_308486859.1">
    <property type="nucleotide sequence ID" value="NZ_OY726398.1"/>
</dbReference>
<feature type="region of interest" description="Disordered" evidence="1">
    <location>
        <begin position="61"/>
        <end position="92"/>
    </location>
</feature>